<name>A0A3B1IU15_ASTMX</name>
<dbReference type="Gene3D" id="1.20.1070.10">
    <property type="entry name" value="Rhodopsin 7-helix transmembrane proteins"/>
    <property type="match status" value="1"/>
</dbReference>
<dbReference type="GO" id="GO:0060326">
    <property type="term" value="P:cell chemotaxis"/>
    <property type="evidence" value="ECO:0007669"/>
    <property type="project" value="TreeGrafter"/>
</dbReference>
<feature type="transmembrane region" description="Helical" evidence="9">
    <location>
        <begin position="43"/>
        <end position="63"/>
    </location>
</feature>
<dbReference type="PROSITE" id="PS50262">
    <property type="entry name" value="G_PROTEIN_RECEP_F1_2"/>
    <property type="match status" value="1"/>
</dbReference>
<comment type="subcellular location">
    <subcellularLocation>
        <location evidence="1">Cell membrane</location>
        <topology evidence="1">Multi-pass membrane protein</topology>
    </subcellularLocation>
</comment>
<feature type="transmembrane region" description="Helical" evidence="9">
    <location>
        <begin position="83"/>
        <end position="101"/>
    </location>
</feature>
<feature type="transmembrane region" description="Helical" evidence="9">
    <location>
        <begin position="252"/>
        <end position="275"/>
    </location>
</feature>
<dbReference type="GO" id="GO:0016493">
    <property type="term" value="F:C-C chemokine receptor activity"/>
    <property type="evidence" value="ECO:0007669"/>
    <property type="project" value="TreeGrafter"/>
</dbReference>
<dbReference type="Pfam" id="PF00001">
    <property type="entry name" value="7tm_1"/>
    <property type="match status" value="1"/>
</dbReference>
<feature type="domain" description="G-protein coupled receptors family 1 profile" evidence="10">
    <location>
        <begin position="22"/>
        <end position="272"/>
    </location>
</feature>
<reference evidence="11" key="3">
    <citation type="submission" date="2025-08" db="UniProtKB">
        <authorList>
            <consortium name="Ensembl"/>
        </authorList>
    </citation>
    <scope>IDENTIFICATION</scope>
</reference>
<evidence type="ECO:0000256" key="4">
    <source>
        <dbReference type="ARBA" id="ARBA00022989"/>
    </source>
</evidence>
<dbReference type="InterPro" id="IPR000276">
    <property type="entry name" value="GPCR_Rhodpsn"/>
</dbReference>
<evidence type="ECO:0000259" key="10">
    <source>
        <dbReference type="PROSITE" id="PS50262"/>
    </source>
</evidence>
<dbReference type="PANTHER" id="PTHR10489:SF686">
    <property type="entry name" value="C-C CHEMOKINE RECEPTOR TYPE 5"/>
    <property type="match status" value="1"/>
</dbReference>
<dbReference type="GeneTree" id="ENSGT01020000230359"/>
<keyword evidence="7" id="KW-0675">Receptor</keyword>
<evidence type="ECO:0000256" key="1">
    <source>
        <dbReference type="ARBA" id="ARBA00004651"/>
    </source>
</evidence>
<dbReference type="CDD" id="cd14984">
    <property type="entry name" value="7tmA_Chemokine_R"/>
    <property type="match status" value="1"/>
</dbReference>
<keyword evidence="4 9" id="KW-1133">Transmembrane helix</keyword>
<evidence type="ECO:0000256" key="6">
    <source>
        <dbReference type="ARBA" id="ARBA00023136"/>
    </source>
</evidence>
<reference evidence="11" key="4">
    <citation type="submission" date="2025-09" db="UniProtKB">
        <authorList>
            <consortium name="Ensembl"/>
        </authorList>
    </citation>
    <scope>IDENTIFICATION</scope>
</reference>
<dbReference type="PRINTS" id="PR00657">
    <property type="entry name" value="CCCHEMOKINER"/>
</dbReference>
<evidence type="ECO:0000313" key="11">
    <source>
        <dbReference type="Ensembl" id="ENSAMXP00000033181.1"/>
    </source>
</evidence>
<dbReference type="InParanoid" id="A0A3B1IU15"/>
<evidence type="ECO:0000256" key="8">
    <source>
        <dbReference type="ARBA" id="ARBA00023224"/>
    </source>
</evidence>
<accession>A0A3B1IU15</accession>
<keyword evidence="12" id="KW-1185">Reference proteome</keyword>
<dbReference type="GO" id="GO:0007204">
    <property type="term" value="P:positive regulation of cytosolic calcium ion concentration"/>
    <property type="evidence" value="ECO:0007669"/>
    <property type="project" value="TreeGrafter"/>
</dbReference>
<keyword evidence="3 9" id="KW-0812">Transmembrane</keyword>
<dbReference type="STRING" id="7994.ENSAMXP00000033181"/>
<dbReference type="InterPro" id="IPR050119">
    <property type="entry name" value="CCR1-9-like"/>
</dbReference>
<dbReference type="PRINTS" id="PR00237">
    <property type="entry name" value="GPCRRHODOPSN"/>
</dbReference>
<dbReference type="Proteomes" id="UP000018467">
    <property type="component" value="Unassembled WGS sequence"/>
</dbReference>
<feature type="transmembrane region" description="Helical" evidence="9">
    <location>
        <begin position="15"/>
        <end position="36"/>
    </location>
</feature>
<dbReference type="InterPro" id="IPR017452">
    <property type="entry name" value="GPCR_Rhodpsn_7TM"/>
</dbReference>
<keyword evidence="5" id="KW-0297">G-protein coupled receptor</keyword>
<dbReference type="PANTHER" id="PTHR10489">
    <property type="entry name" value="CELL ADHESION MOLECULE"/>
    <property type="match status" value="1"/>
</dbReference>
<evidence type="ECO:0000256" key="7">
    <source>
        <dbReference type="ARBA" id="ARBA00023170"/>
    </source>
</evidence>
<feature type="transmembrane region" description="Helical" evidence="9">
    <location>
        <begin position="122"/>
        <end position="140"/>
    </location>
</feature>
<keyword evidence="2" id="KW-1003">Cell membrane</keyword>
<protein>
    <recommendedName>
        <fullName evidence="10">G-protein coupled receptors family 1 profile domain-containing protein</fullName>
    </recommendedName>
</protein>
<dbReference type="Bgee" id="ENSAMXG00000042438">
    <property type="expression patterns" value="Expressed in heart and 10 other cell types or tissues"/>
</dbReference>
<keyword evidence="6 9" id="KW-0472">Membrane</keyword>
<reference evidence="12" key="1">
    <citation type="submission" date="2013-03" db="EMBL/GenBank/DDBJ databases">
        <authorList>
            <person name="Jeffery W."/>
            <person name="Warren W."/>
            <person name="Wilson R.K."/>
        </authorList>
    </citation>
    <scope>NUCLEOTIDE SEQUENCE</scope>
    <source>
        <strain evidence="12">female</strain>
    </source>
</reference>
<organism evidence="11 12">
    <name type="scientific">Astyanax mexicanus</name>
    <name type="common">Blind cave fish</name>
    <name type="synonym">Astyanax fasciatus mexicanus</name>
    <dbReference type="NCBI Taxonomy" id="7994"/>
    <lineage>
        <taxon>Eukaryota</taxon>
        <taxon>Metazoa</taxon>
        <taxon>Chordata</taxon>
        <taxon>Craniata</taxon>
        <taxon>Vertebrata</taxon>
        <taxon>Euteleostomi</taxon>
        <taxon>Actinopterygii</taxon>
        <taxon>Neopterygii</taxon>
        <taxon>Teleostei</taxon>
        <taxon>Ostariophysi</taxon>
        <taxon>Characiformes</taxon>
        <taxon>Characoidei</taxon>
        <taxon>Acestrorhamphidae</taxon>
        <taxon>Acestrorhamphinae</taxon>
        <taxon>Astyanax</taxon>
    </lineage>
</organism>
<dbReference type="GO" id="GO:0009897">
    <property type="term" value="C:external side of plasma membrane"/>
    <property type="evidence" value="ECO:0007669"/>
    <property type="project" value="TreeGrafter"/>
</dbReference>
<reference evidence="12" key="2">
    <citation type="journal article" date="2014" name="Nat. Commun.">
        <title>The cavefish genome reveals candidate genes for eye loss.</title>
        <authorList>
            <person name="McGaugh S.E."/>
            <person name="Gross J.B."/>
            <person name="Aken B."/>
            <person name="Blin M."/>
            <person name="Borowsky R."/>
            <person name="Chalopin D."/>
            <person name="Hinaux H."/>
            <person name="Jeffery W.R."/>
            <person name="Keene A."/>
            <person name="Ma L."/>
            <person name="Minx P."/>
            <person name="Murphy D."/>
            <person name="O'Quin K.E."/>
            <person name="Retaux S."/>
            <person name="Rohner N."/>
            <person name="Searle S.M."/>
            <person name="Stahl B.A."/>
            <person name="Tabin C."/>
            <person name="Volff J.N."/>
            <person name="Yoshizawa M."/>
            <person name="Warren W.C."/>
        </authorList>
    </citation>
    <scope>NUCLEOTIDE SEQUENCE [LARGE SCALE GENOMIC DNA]</scope>
    <source>
        <strain evidence="12">female</strain>
    </source>
</reference>
<evidence type="ECO:0000313" key="12">
    <source>
        <dbReference type="Proteomes" id="UP000018467"/>
    </source>
</evidence>
<dbReference type="GO" id="GO:0006955">
    <property type="term" value="P:immune response"/>
    <property type="evidence" value="ECO:0007669"/>
    <property type="project" value="TreeGrafter"/>
</dbReference>
<evidence type="ECO:0000256" key="2">
    <source>
        <dbReference type="ARBA" id="ARBA00022475"/>
    </source>
</evidence>
<dbReference type="GO" id="GO:0019957">
    <property type="term" value="F:C-C chemokine binding"/>
    <property type="evidence" value="ECO:0007669"/>
    <property type="project" value="TreeGrafter"/>
</dbReference>
<proteinExistence type="predicted"/>
<evidence type="ECO:0000256" key="3">
    <source>
        <dbReference type="ARBA" id="ARBA00022692"/>
    </source>
</evidence>
<feature type="transmembrane region" description="Helical" evidence="9">
    <location>
        <begin position="211"/>
        <end position="232"/>
    </location>
</feature>
<dbReference type="SUPFAM" id="SSF81321">
    <property type="entry name" value="Family A G protein-coupled receptor-like"/>
    <property type="match status" value="1"/>
</dbReference>
<dbReference type="GO" id="GO:0019722">
    <property type="term" value="P:calcium-mediated signaling"/>
    <property type="evidence" value="ECO:0007669"/>
    <property type="project" value="TreeGrafter"/>
</dbReference>
<sequence length="322" mass="37194">MFYDHFLYNNHKHSLVVFFAVASYLVCIVGILGNGLKSNMMDVCLFNLAVSDMLFLITLPFWAHFSAVQEWIFGDFLCHTVTALHNLGFYSSIFFMLLMTVDRYVVTVHALSSIFFKRSSSRVGAALVLLVWVLSVGASLPEIVFSREFNDTTGVKCEKVFPNERWKLVGYVQLNVLGLLLPIFVMGFCYSKIIPTLVAMKSKQRFKAIKLMLVMIFIFFLCWTPYNLVAFLKFLSHLSYLNNCTWQANLGLAMPWVETIAYSHCCLNPFIYFIMGQRFRTLIIKVLKEWFPMCFSRCNLITTQLTVKRNMRRSVIYSTTVV</sequence>
<keyword evidence="8" id="KW-0807">Transducer</keyword>
<evidence type="ECO:0000256" key="5">
    <source>
        <dbReference type="ARBA" id="ARBA00023040"/>
    </source>
</evidence>
<dbReference type="AlphaFoldDB" id="A0A3B1IU15"/>
<feature type="transmembrane region" description="Helical" evidence="9">
    <location>
        <begin position="168"/>
        <end position="190"/>
    </location>
</feature>
<dbReference type="Ensembl" id="ENSAMXT00000035201.1">
    <property type="protein sequence ID" value="ENSAMXP00000033181.1"/>
    <property type="gene ID" value="ENSAMXG00000042438.1"/>
</dbReference>
<dbReference type="InterPro" id="IPR000355">
    <property type="entry name" value="Chemokine_rcpt"/>
</dbReference>
<evidence type="ECO:0000256" key="9">
    <source>
        <dbReference type="SAM" id="Phobius"/>
    </source>
</evidence>